<dbReference type="Proteomes" id="UP000262195">
    <property type="component" value="Unassembled WGS sequence"/>
</dbReference>
<evidence type="ECO:0000256" key="1">
    <source>
        <dbReference type="ARBA" id="ARBA00022741"/>
    </source>
</evidence>
<evidence type="ECO:0000313" key="4">
    <source>
        <dbReference type="EMBL" id="HCS93381.1"/>
    </source>
</evidence>
<dbReference type="InterPro" id="IPR032781">
    <property type="entry name" value="ABC_tran_Xtn"/>
</dbReference>
<evidence type="ECO:0000259" key="3">
    <source>
        <dbReference type="PROSITE" id="PS50893"/>
    </source>
</evidence>
<dbReference type="CDD" id="cd03221">
    <property type="entry name" value="ABCF_EF-3"/>
    <property type="match status" value="2"/>
</dbReference>
<dbReference type="AlphaFoldDB" id="A0A3D4S616"/>
<dbReference type="InterPro" id="IPR003439">
    <property type="entry name" value="ABC_transporter-like_ATP-bd"/>
</dbReference>
<keyword evidence="2 4" id="KW-0067">ATP-binding</keyword>
<proteinExistence type="predicted"/>
<evidence type="ECO:0000313" key="5">
    <source>
        <dbReference type="Proteomes" id="UP000262195"/>
    </source>
</evidence>
<evidence type="ECO:0000256" key="2">
    <source>
        <dbReference type="ARBA" id="ARBA00022840"/>
    </source>
</evidence>
<dbReference type="EMBL" id="DQHO01000013">
    <property type="protein sequence ID" value="HCS93381.1"/>
    <property type="molecule type" value="Genomic_DNA"/>
</dbReference>
<gene>
    <name evidence="4" type="ORF">DIW15_01565</name>
</gene>
<dbReference type="STRING" id="1121105.GCA_000421665_00059"/>
<dbReference type="GO" id="GO:0016887">
    <property type="term" value="F:ATP hydrolysis activity"/>
    <property type="evidence" value="ECO:0007669"/>
    <property type="project" value="InterPro"/>
</dbReference>
<organism evidence="4 5">
    <name type="scientific">Bavariicoccus seileri</name>
    <dbReference type="NCBI Taxonomy" id="549685"/>
    <lineage>
        <taxon>Bacteria</taxon>
        <taxon>Bacillati</taxon>
        <taxon>Bacillota</taxon>
        <taxon>Bacilli</taxon>
        <taxon>Lactobacillales</taxon>
        <taxon>Enterococcaceae</taxon>
        <taxon>Bavariicoccus</taxon>
    </lineage>
</organism>
<dbReference type="SUPFAM" id="SSF52540">
    <property type="entry name" value="P-loop containing nucleoside triphosphate hydrolases"/>
    <property type="match status" value="2"/>
</dbReference>
<dbReference type="PANTHER" id="PTHR42855:SF2">
    <property type="entry name" value="DRUG RESISTANCE ABC TRANSPORTER,ATP-BINDING PROTEIN"/>
    <property type="match status" value="1"/>
</dbReference>
<dbReference type="FunFam" id="3.40.50.300:FF:000011">
    <property type="entry name" value="Putative ABC transporter ATP-binding component"/>
    <property type="match status" value="1"/>
</dbReference>
<dbReference type="InterPro" id="IPR003593">
    <property type="entry name" value="AAA+_ATPase"/>
</dbReference>
<dbReference type="SMART" id="SM00382">
    <property type="entry name" value="AAA"/>
    <property type="match status" value="2"/>
</dbReference>
<dbReference type="PANTHER" id="PTHR42855">
    <property type="entry name" value="ABC TRANSPORTER ATP-BINDING SUBUNIT"/>
    <property type="match status" value="1"/>
</dbReference>
<feature type="domain" description="ABC transporter" evidence="3">
    <location>
        <begin position="331"/>
        <end position="525"/>
    </location>
</feature>
<dbReference type="InterPro" id="IPR051309">
    <property type="entry name" value="ABCF_ATPase"/>
</dbReference>
<accession>A0A3D4S616</accession>
<dbReference type="NCBIfam" id="NF000355">
    <property type="entry name" value="ribo_prot_ABC_F"/>
    <property type="match status" value="1"/>
</dbReference>
<sequence>MLIELNSITKILNQDPLFENLSLILEQSDRIGLVGENGSGKSTLFKLITGEENPSKGVINRKKNLTIGYLQQTFTPSDKIVKTYLLESDQLLNDLYHQLTLYEEKLATVSDDHQQLAKVMTHYGKLQHDFEENGGYDIEDRIASTLKALNSSELENKRLNQLSGGQRLRVELVRVILSNNDYLLLDEPTNYLDIAGIEWLENYLSHLQIPYMVISHDRQFLDRVTTKTLEIEDGQIVPYNGNYTRYTALKKERVEALQKNFLLKQQEKQKLKGQIKQYRQWGNESGNEKFYRKAKSLEKRLAKISLPYVPQESGNRLESVKVADRSANNVVKVNDLWSLIEDQILLEDVTFTIKRNDRIALIGRNGSGKSTLMKLIVGELTADEGTIELGNHVKMGYLPQQIEFPLYDVSILDYAKTIMPNEEAARRTLAHFGFYAQDVSKRLKSLSGGERVRLALLPLLQQKINFLLLDEPTNHLDIYAKEEIEHLLEDYSGTLVFISHDRYMIQKLSNRQLMIQDRHVVQVED</sequence>
<dbReference type="Gene3D" id="3.40.50.300">
    <property type="entry name" value="P-loop containing nucleotide triphosphate hydrolases"/>
    <property type="match status" value="2"/>
</dbReference>
<dbReference type="GO" id="GO:0005524">
    <property type="term" value="F:ATP binding"/>
    <property type="evidence" value="ECO:0007669"/>
    <property type="project" value="UniProtKB-KW"/>
</dbReference>
<comment type="caution">
    <text evidence="4">The sequence shown here is derived from an EMBL/GenBank/DDBJ whole genome shotgun (WGS) entry which is preliminary data.</text>
</comment>
<protein>
    <submittedName>
        <fullName evidence="4">ABC transporter ATP-binding protein</fullName>
    </submittedName>
</protein>
<keyword evidence="1" id="KW-0547">Nucleotide-binding</keyword>
<dbReference type="Pfam" id="PF00005">
    <property type="entry name" value="ABC_tran"/>
    <property type="match status" value="2"/>
</dbReference>
<feature type="domain" description="ABC transporter" evidence="3">
    <location>
        <begin position="3"/>
        <end position="258"/>
    </location>
</feature>
<dbReference type="InterPro" id="IPR027417">
    <property type="entry name" value="P-loop_NTPase"/>
</dbReference>
<dbReference type="Pfam" id="PF12848">
    <property type="entry name" value="ABC_tran_Xtn"/>
    <property type="match status" value="1"/>
</dbReference>
<name>A0A3D4S616_9ENTE</name>
<reference evidence="4 5" key="1">
    <citation type="journal article" date="2018" name="Nat. Biotechnol.">
        <title>A standardized bacterial taxonomy based on genome phylogeny substantially revises the tree of life.</title>
        <authorList>
            <person name="Parks D.H."/>
            <person name="Chuvochina M."/>
            <person name="Waite D.W."/>
            <person name="Rinke C."/>
            <person name="Skarshewski A."/>
            <person name="Chaumeil P.A."/>
            <person name="Hugenholtz P."/>
        </authorList>
    </citation>
    <scope>NUCLEOTIDE SEQUENCE [LARGE SCALE GENOMIC DNA]</scope>
    <source>
        <strain evidence="4">UBA11306</strain>
    </source>
</reference>
<dbReference type="PROSITE" id="PS50893">
    <property type="entry name" value="ABC_TRANSPORTER_2"/>
    <property type="match status" value="2"/>
</dbReference>